<reference evidence="2 3" key="1">
    <citation type="journal article" date="2024" name="Chem. Sci.">
        <title>Discovery of megapolipeptins by genome mining of a Burkholderiales bacteria collection.</title>
        <authorList>
            <person name="Paulo B.S."/>
            <person name="Recchia M.J.J."/>
            <person name="Lee S."/>
            <person name="Fergusson C.H."/>
            <person name="Romanowski S.B."/>
            <person name="Hernandez A."/>
            <person name="Krull N."/>
            <person name="Liu D.Y."/>
            <person name="Cavanagh H."/>
            <person name="Bos A."/>
            <person name="Gray C.A."/>
            <person name="Murphy B.T."/>
            <person name="Linington R.G."/>
            <person name="Eustaquio A.S."/>
        </authorList>
    </citation>
    <scope>NUCLEOTIDE SEQUENCE [LARGE SCALE GENOMIC DNA]</scope>
    <source>
        <strain evidence="2 3">RL21-008-BIB-A</strain>
    </source>
</reference>
<feature type="transmembrane region" description="Helical" evidence="1">
    <location>
        <begin position="474"/>
        <end position="492"/>
    </location>
</feature>
<sequence>MSWLHTWCGLTCGWLLCAIFLAGTLSVFREPITRWMEARPALPAAHSGPASSATSSTTTADPLAPAVHYLAQHAAQARAWIITLPAQSGDAVLLSWRAANAGGGGKAGMQQAALDPASGAVLPSPWGRATEGGRHFMSFHYMLHAGIPGFWVVGWVAMCALVALISGVVVHKRIFKDFFTFRPGKGQRSWLDAHNVSAVLALPFLFMIVYTGLSYFYSSYVPLPLRAVYGDDTQAYQRFQNELTHADAANAAAAATGKTGNVSSVAPTSAQRPDLTPLLQQARALTGGEIRRIVVEQAGKPGMKIRLLGDGTDHDSTAILNQNGVLLLEAASGKIVQLQKSGPPEKFSSEHIHGVLERLHIASFGGWGIKWLYFLSGLMGSVMIATGTLLFAIKRQKKSLMEFGAGTALVYRCVDVLNIAAIIGTCLACVGYFYANRLIPADLAGRAQLEISAFFYVWLASLLHAALRPAGKAWIEQLAATAALCLALPLLNWLSTGQQLGFYLLQGDWQRAGVELTALGFGLLFLLILRRLTTRTAMNEKAQTARSAREGNA</sequence>
<protein>
    <submittedName>
        <fullName evidence="2">PepSY-associated TM helix domain-containing protein</fullName>
    </submittedName>
</protein>
<dbReference type="PANTHER" id="PTHR34219:SF4">
    <property type="entry name" value="PEPSY DOMAIN-CONTAINING PROTEIN"/>
    <property type="match status" value="1"/>
</dbReference>
<keyword evidence="3" id="KW-1185">Reference proteome</keyword>
<evidence type="ECO:0000313" key="3">
    <source>
        <dbReference type="Proteomes" id="UP001629246"/>
    </source>
</evidence>
<feature type="transmembrane region" description="Helical" evidence="1">
    <location>
        <begin position="414"/>
        <end position="435"/>
    </location>
</feature>
<dbReference type="Pfam" id="PF03929">
    <property type="entry name" value="PepSY_TM"/>
    <property type="match status" value="1"/>
</dbReference>
<dbReference type="RefSeq" id="WP_408157725.1">
    <property type="nucleotide sequence ID" value="NZ_JAQQFM010000004.1"/>
</dbReference>
<feature type="transmembrane region" description="Helical" evidence="1">
    <location>
        <begin position="447"/>
        <end position="467"/>
    </location>
</feature>
<feature type="transmembrane region" description="Helical" evidence="1">
    <location>
        <begin position="371"/>
        <end position="393"/>
    </location>
</feature>
<dbReference type="Proteomes" id="UP001629246">
    <property type="component" value="Unassembled WGS sequence"/>
</dbReference>
<dbReference type="PANTHER" id="PTHR34219">
    <property type="entry name" value="IRON-REGULATED INNER MEMBRANE PROTEIN-RELATED"/>
    <property type="match status" value="1"/>
</dbReference>
<feature type="transmembrane region" description="Helical" evidence="1">
    <location>
        <begin position="191"/>
        <end position="217"/>
    </location>
</feature>
<evidence type="ECO:0000256" key="1">
    <source>
        <dbReference type="SAM" id="Phobius"/>
    </source>
</evidence>
<dbReference type="EMBL" id="JAQQFM010000004">
    <property type="protein sequence ID" value="MFL9924775.1"/>
    <property type="molecule type" value="Genomic_DNA"/>
</dbReference>
<feature type="transmembrane region" description="Helical" evidence="1">
    <location>
        <begin position="149"/>
        <end position="170"/>
    </location>
</feature>
<proteinExistence type="predicted"/>
<organism evidence="2 3">
    <name type="scientific">Herbaspirillum lusitanum</name>
    <dbReference type="NCBI Taxonomy" id="213312"/>
    <lineage>
        <taxon>Bacteria</taxon>
        <taxon>Pseudomonadati</taxon>
        <taxon>Pseudomonadota</taxon>
        <taxon>Betaproteobacteria</taxon>
        <taxon>Burkholderiales</taxon>
        <taxon>Oxalobacteraceae</taxon>
        <taxon>Herbaspirillum</taxon>
    </lineage>
</organism>
<feature type="transmembrane region" description="Helical" evidence="1">
    <location>
        <begin position="512"/>
        <end position="529"/>
    </location>
</feature>
<comment type="caution">
    <text evidence="2">The sequence shown here is derived from an EMBL/GenBank/DDBJ whole genome shotgun (WGS) entry which is preliminary data.</text>
</comment>
<keyword evidence="1" id="KW-0812">Transmembrane</keyword>
<keyword evidence="1" id="KW-1133">Transmembrane helix</keyword>
<gene>
    <name evidence="2" type="ORF">PQR62_10900</name>
</gene>
<name>A0ABW9A8S1_9BURK</name>
<evidence type="ECO:0000313" key="2">
    <source>
        <dbReference type="EMBL" id="MFL9924775.1"/>
    </source>
</evidence>
<dbReference type="InterPro" id="IPR005625">
    <property type="entry name" value="PepSY-ass_TM"/>
</dbReference>
<accession>A0ABW9A8S1</accession>
<keyword evidence="1" id="KW-0472">Membrane</keyword>